<protein>
    <submittedName>
        <fullName evidence="2">Uncharacterized protein</fullName>
    </submittedName>
</protein>
<feature type="compositionally biased region" description="Basic and acidic residues" evidence="1">
    <location>
        <begin position="92"/>
        <end position="107"/>
    </location>
</feature>
<comment type="caution">
    <text evidence="2">The sequence shown here is derived from an EMBL/GenBank/DDBJ whole genome shotgun (WGS) entry which is preliminary data.</text>
</comment>
<gene>
    <name evidence="2" type="ORF">KIN20_020715</name>
</gene>
<evidence type="ECO:0000256" key="1">
    <source>
        <dbReference type="SAM" id="MobiDB-lite"/>
    </source>
</evidence>
<evidence type="ECO:0000313" key="3">
    <source>
        <dbReference type="Proteomes" id="UP001196413"/>
    </source>
</evidence>
<dbReference type="Proteomes" id="UP001196413">
    <property type="component" value="Unassembled WGS sequence"/>
</dbReference>
<feature type="region of interest" description="Disordered" evidence="1">
    <location>
        <begin position="67"/>
        <end position="169"/>
    </location>
</feature>
<feature type="compositionally biased region" description="Basic residues" evidence="1">
    <location>
        <begin position="108"/>
        <end position="118"/>
    </location>
</feature>
<feature type="compositionally biased region" description="Low complexity" evidence="1">
    <location>
        <begin position="68"/>
        <end position="83"/>
    </location>
</feature>
<feature type="compositionally biased region" description="Basic and acidic residues" evidence="1">
    <location>
        <begin position="148"/>
        <end position="169"/>
    </location>
</feature>
<dbReference type="EMBL" id="JAHQIW010004207">
    <property type="protein sequence ID" value="KAJ1361455.1"/>
    <property type="molecule type" value="Genomic_DNA"/>
</dbReference>
<sequence>MGIDRTWSEENERTSRQAGCRWREFPFSRSKTVENNETEKKIGCGAFYYVESYGKEGTSFNTTEQCKSTSTQLTNTITTSTTSDGAKTIGRPNDRFESPRCQKISKEKPKKSPVRRKLGSTPIHKKSLEELTSKARRKKGTKQGPKTVNEDSYPRARVPKKGEERNKNVEEPKIIIPKIDAAFLLPETTAVDLTERSVELDARLTGKTLPYTGLPIVQGNNDNNGLIIVNEQPFWVPDIPLDDSAVEGVMNAAVLVEVLEKRLKLVPMPEIE</sequence>
<evidence type="ECO:0000313" key="2">
    <source>
        <dbReference type="EMBL" id="KAJ1361455.1"/>
    </source>
</evidence>
<dbReference type="AlphaFoldDB" id="A0AAD5MMU8"/>
<name>A0AAD5MMU8_PARTN</name>
<reference evidence="2" key="1">
    <citation type="submission" date="2021-06" db="EMBL/GenBank/DDBJ databases">
        <title>Parelaphostrongylus tenuis whole genome reference sequence.</title>
        <authorList>
            <person name="Garwood T.J."/>
            <person name="Larsen P.A."/>
            <person name="Fountain-Jones N.M."/>
            <person name="Garbe J.R."/>
            <person name="Macchietto M.G."/>
            <person name="Kania S.A."/>
            <person name="Gerhold R.W."/>
            <person name="Richards J.E."/>
            <person name="Wolf T.M."/>
        </authorList>
    </citation>
    <scope>NUCLEOTIDE SEQUENCE</scope>
    <source>
        <strain evidence="2">MNPRO001-30</strain>
        <tissue evidence="2">Meninges</tissue>
    </source>
</reference>
<organism evidence="2 3">
    <name type="scientific">Parelaphostrongylus tenuis</name>
    <name type="common">Meningeal worm</name>
    <dbReference type="NCBI Taxonomy" id="148309"/>
    <lineage>
        <taxon>Eukaryota</taxon>
        <taxon>Metazoa</taxon>
        <taxon>Ecdysozoa</taxon>
        <taxon>Nematoda</taxon>
        <taxon>Chromadorea</taxon>
        <taxon>Rhabditida</taxon>
        <taxon>Rhabditina</taxon>
        <taxon>Rhabditomorpha</taxon>
        <taxon>Strongyloidea</taxon>
        <taxon>Metastrongylidae</taxon>
        <taxon>Parelaphostrongylus</taxon>
    </lineage>
</organism>
<proteinExistence type="predicted"/>
<keyword evidence="3" id="KW-1185">Reference proteome</keyword>
<accession>A0AAD5MMU8</accession>